<dbReference type="Gene3D" id="3.30.10.20">
    <property type="match status" value="3"/>
</dbReference>
<feature type="compositionally biased region" description="Basic and acidic residues" evidence="10">
    <location>
        <begin position="576"/>
        <end position="588"/>
    </location>
</feature>
<keyword evidence="4 9" id="KW-0547">Nucleotide-binding</keyword>
<evidence type="ECO:0000313" key="15">
    <source>
        <dbReference type="Proteomes" id="UP000253490"/>
    </source>
</evidence>
<dbReference type="InterPro" id="IPR017441">
    <property type="entry name" value="Protein_kinase_ATP_BS"/>
</dbReference>
<feature type="domain" description="PASTA" evidence="13">
    <location>
        <begin position="410"/>
        <end position="477"/>
    </location>
</feature>
<dbReference type="InterPro" id="IPR008271">
    <property type="entry name" value="Ser/Thr_kinase_AS"/>
</dbReference>
<keyword evidence="3" id="KW-0808">Transferase</keyword>
<dbReference type="EMBL" id="QNRX01000003">
    <property type="protein sequence ID" value="RBP68294.1"/>
    <property type="molecule type" value="Genomic_DNA"/>
</dbReference>
<dbReference type="GO" id="GO:0004674">
    <property type="term" value="F:protein serine/threonine kinase activity"/>
    <property type="evidence" value="ECO:0007669"/>
    <property type="project" value="UniProtKB-KW"/>
</dbReference>
<keyword evidence="2 14" id="KW-0723">Serine/threonine-protein kinase</keyword>
<dbReference type="PROSITE" id="PS00108">
    <property type="entry name" value="PROTEIN_KINASE_ST"/>
    <property type="match status" value="1"/>
</dbReference>
<keyword evidence="11" id="KW-1133">Transmembrane helix</keyword>
<dbReference type="Proteomes" id="UP000253490">
    <property type="component" value="Unassembled WGS sequence"/>
</dbReference>
<dbReference type="Gene3D" id="3.30.200.20">
    <property type="entry name" value="Phosphorylase Kinase, domain 1"/>
    <property type="match status" value="1"/>
</dbReference>
<dbReference type="FunFam" id="3.30.200.20:FF:000035">
    <property type="entry name" value="Serine/threonine protein kinase Stk1"/>
    <property type="match status" value="1"/>
</dbReference>
<dbReference type="GO" id="GO:0005524">
    <property type="term" value="F:ATP binding"/>
    <property type="evidence" value="ECO:0007669"/>
    <property type="project" value="UniProtKB-UniRule"/>
</dbReference>
<dbReference type="AlphaFoldDB" id="A0A366IDI1"/>
<evidence type="ECO:0000256" key="10">
    <source>
        <dbReference type="SAM" id="MobiDB-lite"/>
    </source>
</evidence>
<comment type="catalytic activity">
    <reaction evidence="8">
        <text>L-seryl-[protein] + ATP = O-phospho-L-seryl-[protein] + ADP + H(+)</text>
        <dbReference type="Rhea" id="RHEA:17989"/>
        <dbReference type="Rhea" id="RHEA-COMP:9863"/>
        <dbReference type="Rhea" id="RHEA-COMP:11604"/>
        <dbReference type="ChEBI" id="CHEBI:15378"/>
        <dbReference type="ChEBI" id="CHEBI:29999"/>
        <dbReference type="ChEBI" id="CHEBI:30616"/>
        <dbReference type="ChEBI" id="CHEBI:83421"/>
        <dbReference type="ChEBI" id="CHEBI:456216"/>
        <dbReference type="EC" id="2.7.11.1"/>
    </reaction>
</comment>
<name>A0A366IDI1_9FIRM</name>
<feature type="binding site" evidence="9">
    <location>
        <position position="39"/>
    </location>
    <ligand>
        <name>ATP</name>
        <dbReference type="ChEBI" id="CHEBI:30616"/>
    </ligand>
</feature>
<evidence type="ECO:0000259" key="12">
    <source>
        <dbReference type="PROSITE" id="PS50011"/>
    </source>
</evidence>
<organism evidence="14 15">
    <name type="scientific">Alkalibaculum bacchi</name>
    <dbReference type="NCBI Taxonomy" id="645887"/>
    <lineage>
        <taxon>Bacteria</taxon>
        <taxon>Bacillati</taxon>
        <taxon>Bacillota</taxon>
        <taxon>Clostridia</taxon>
        <taxon>Eubacteriales</taxon>
        <taxon>Eubacteriaceae</taxon>
        <taxon>Alkalibaculum</taxon>
    </lineage>
</organism>
<dbReference type="Pfam" id="PF03793">
    <property type="entry name" value="PASTA"/>
    <property type="match status" value="3"/>
</dbReference>
<dbReference type="PROSITE" id="PS51178">
    <property type="entry name" value="PASTA"/>
    <property type="match status" value="3"/>
</dbReference>
<evidence type="ECO:0000256" key="5">
    <source>
        <dbReference type="ARBA" id="ARBA00022777"/>
    </source>
</evidence>
<dbReference type="RefSeq" id="WP_113919729.1">
    <property type="nucleotide sequence ID" value="NZ_QNRX01000003.1"/>
</dbReference>
<comment type="catalytic activity">
    <reaction evidence="7">
        <text>L-threonyl-[protein] + ATP = O-phospho-L-threonyl-[protein] + ADP + H(+)</text>
        <dbReference type="Rhea" id="RHEA:46608"/>
        <dbReference type="Rhea" id="RHEA-COMP:11060"/>
        <dbReference type="Rhea" id="RHEA-COMP:11605"/>
        <dbReference type="ChEBI" id="CHEBI:15378"/>
        <dbReference type="ChEBI" id="CHEBI:30013"/>
        <dbReference type="ChEBI" id="CHEBI:30616"/>
        <dbReference type="ChEBI" id="CHEBI:61977"/>
        <dbReference type="ChEBI" id="CHEBI:456216"/>
        <dbReference type="EC" id="2.7.11.1"/>
    </reaction>
</comment>
<dbReference type="SMART" id="SM00220">
    <property type="entry name" value="S_TKc"/>
    <property type="match status" value="1"/>
</dbReference>
<dbReference type="PANTHER" id="PTHR24348:SF70">
    <property type="entry name" value="PROTEIN KINASE DOMAIN CONTAINING PROTEIN"/>
    <property type="match status" value="1"/>
</dbReference>
<evidence type="ECO:0000256" key="7">
    <source>
        <dbReference type="ARBA" id="ARBA00047899"/>
    </source>
</evidence>
<evidence type="ECO:0000256" key="4">
    <source>
        <dbReference type="ARBA" id="ARBA00022741"/>
    </source>
</evidence>
<dbReference type="EC" id="2.7.11.1" evidence="1"/>
<keyword evidence="15" id="KW-1185">Reference proteome</keyword>
<sequence length="646" mass="72668">MTAKLLGNRYELMEVIGVGGMAVVYKAKDKLLNRLVAVKILKSEFNDNEQFINKFKRESQAAASLSHNNIVNVFDVGVQDNNHYIVMEYVNGKTLKAYIKEQGKLPWKEALFLIKQIAFALDHAHKNNIIHRDIKPHNILLNEDMIPKVTDFGIARAISSATVTLVEETMGSVHYISPEQARGGFVDAKSDLYSLGIVLYEMLTGEVPFDSDNSVSVAIKHIQEEIRFPEGIQDVPEGLIDIVYKLVKKSPMDRYHNARELIIDLITIQNNPTTRFMDEPDLSDETKKTPIIGDAQLEENKPQNIKETPNKEKFKWGKKQLMAIVLIPIILGIMVFVLVNAFDVEEIKVPDLSNQNMEEAIGVLQEYNLDYRLERENSSSVPIDHVIKQDPVAGTMLKEGQEVVLYISDGVKQVKLPDVTKQYEVEGIQTLENMGFIVNEIERKYNEDYEKGMIYEQSPAPGALLKEGAEIKLYVSQGKDSAVLDDLVGKTIDEAKEILLSEGLTLGSIKEEVSNKYEKNIVINQDPKAGVELQKKSVVNLTISKGLVKSKSISINIASYLYGAEDEEDDNEVEDENGKGKDKDKEEPQQVRVKVFVIDDKNVSTLQYENAHLSNETITVELKGVGVQSYQVQINNTIYNAENISF</sequence>
<dbReference type="NCBIfam" id="NF033483">
    <property type="entry name" value="PknB_PASTA_kin"/>
    <property type="match status" value="1"/>
</dbReference>
<dbReference type="SUPFAM" id="SSF54184">
    <property type="entry name" value="Penicillin-binding protein 2x (pbp-2x), c-terminal domain"/>
    <property type="match status" value="1"/>
</dbReference>
<dbReference type="SMART" id="SM00740">
    <property type="entry name" value="PASTA"/>
    <property type="match status" value="3"/>
</dbReference>
<proteinExistence type="predicted"/>
<feature type="transmembrane region" description="Helical" evidence="11">
    <location>
        <begin position="321"/>
        <end position="342"/>
    </location>
</feature>
<evidence type="ECO:0000256" key="6">
    <source>
        <dbReference type="ARBA" id="ARBA00022840"/>
    </source>
</evidence>
<dbReference type="CDD" id="cd14014">
    <property type="entry name" value="STKc_PknB_like"/>
    <property type="match status" value="1"/>
</dbReference>
<feature type="domain" description="PASTA" evidence="13">
    <location>
        <begin position="478"/>
        <end position="545"/>
    </location>
</feature>
<evidence type="ECO:0000259" key="13">
    <source>
        <dbReference type="PROSITE" id="PS51178"/>
    </source>
</evidence>
<feature type="domain" description="PASTA" evidence="13">
    <location>
        <begin position="343"/>
        <end position="409"/>
    </location>
</feature>
<dbReference type="PANTHER" id="PTHR24348">
    <property type="entry name" value="SERINE/THREONINE-PROTEIN KINASE UNC-51-RELATED"/>
    <property type="match status" value="1"/>
</dbReference>
<keyword evidence="11" id="KW-0472">Membrane</keyword>
<feature type="compositionally biased region" description="Acidic residues" evidence="10">
    <location>
        <begin position="566"/>
        <end position="575"/>
    </location>
</feature>
<dbReference type="CDD" id="cd06577">
    <property type="entry name" value="PASTA_pknB"/>
    <property type="match status" value="3"/>
</dbReference>
<dbReference type="InterPro" id="IPR045269">
    <property type="entry name" value="Atg1-like"/>
</dbReference>
<dbReference type="InterPro" id="IPR000719">
    <property type="entry name" value="Prot_kinase_dom"/>
</dbReference>
<dbReference type="InterPro" id="IPR011009">
    <property type="entry name" value="Kinase-like_dom_sf"/>
</dbReference>
<evidence type="ECO:0000256" key="9">
    <source>
        <dbReference type="PROSITE-ProRule" id="PRU10141"/>
    </source>
</evidence>
<dbReference type="InterPro" id="IPR005543">
    <property type="entry name" value="PASTA_dom"/>
</dbReference>
<comment type="caution">
    <text evidence="14">The sequence shown here is derived from an EMBL/GenBank/DDBJ whole genome shotgun (WGS) entry which is preliminary data.</text>
</comment>
<keyword evidence="5 14" id="KW-0418">Kinase</keyword>
<dbReference type="PROSITE" id="PS00107">
    <property type="entry name" value="PROTEIN_KINASE_ATP"/>
    <property type="match status" value="1"/>
</dbReference>
<evidence type="ECO:0000256" key="2">
    <source>
        <dbReference type="ARBA" id="ARBA00022527"/>
    </source>
</evidence>
<dbReference type="Gene3D" id="1.10.510.10">
    <property type="entry name" value="Transferase(Phosphotransferase) domain 1"/>
    <property type="match status" value="1"/>
</dbReference>
<dbReference type="PROSITE" id="PS50011">
    <property type="entry name" value="PROTEIN_KINASE_DOM"/>
    <property type="match status" value="1"/>
</dbReference>
<keyword evidence="6 9" id="KW-0067">ATP-binding</keyword>
<evidence type="ECO:0000256" key="8">
    <source>
        <dbReference type="ARBA" id="ARBA00048679"/>
    </source>
</evidence>
<evidence type="ECO:0000256" key="3">
    <source>
        <dbReference type="ARBA" id="ARBA00022679"/>
    </source>
</evidence>
<evidence type="ECO:0000256" key="11">
    <source>
        <dbReference type="SAM" id="Phobius"/>
    </source>
</evidence>
<gene>
    <name evidence="14" type="ORF">DES36_10355</name>
</gene>
<evidence type="ECO:0000256" key="1">
    <source>
        <dbReference type="ARBA" id="ARBA00012513"/>
    </source>
</evidence>
<feature type="region of interest" description="Disordered" evidence="10">
    <location>
        <begin position="566"/>
        <end position="588"/>
    </location>
</feature>
<dbReference type="FunFam" id="1.10.510.10:FF:000021">
    <property type="entry name" value="Serine/threonine protein kinase"/>
    <property type="match status" value="1"/>
</dbReference>
<dbReference type="Pfam" id="PF00069">
    <property type="entry name" value="Pkinase"/>
    <property type="match status" value="1"/>
</dbReference>
<evidence type="ECO:0000313" key="14">
    <source>
        <dbReference type="EMBL" id="RBP68294.1"/>
    </source>
</evidence>
<dbReference type="GO" id="GO:0005737">
    <property type="term" value="C:cytoplasm"/>
    <property type="evidence" value="ECO:0007669"/>
    <property type="project" value="TreeGrafter"/>
</dbReference>
<keyword evidence="11" id="KW-0812">Transmembrane</keyword>
<reference evidence="14 15" key="1">
    <citation type="submission" date="2018-06" db="EMBL/GenBank/DDBJ databases">
        <title>Genomic Encyclopedia of Type Strains, Phase IV (KMG-IV): sequencing the most valuable type-strain genomes for metagenomic binning, comparative biology and taxonomic classification.</title>
        <authorList>
            <person name="Goeker M."/>
        </authorList>
    </citation>
    <scope>NUCLEOTIDE SEQUENCE [LARGE SCALE GENOMIC DNA]</scope>
    <source>
        <strain evidence="14 15">DSM 22112</strain>
    </source>
</reference>
<dbReference type="OrthoDB" id="9788659at2"/>
<dbReference type="SUPFAM" id="SSF56112">
    <property type="entry name" value="Protein kinase-like (PK-like)"/>
    <property type="match status" value="1"/>
</dbReference>
<protein>
    <recommendedName>
        <fullName evidence="1">non-specific serine/threonine protein kinase</fullName>
        <ecNumber evidence="1">2.7.11.1</ecNumber>
    </recommendedName>
</protein>
<accession>A0A366IDI1</accession>
<feature type="domain" description="Protein kinase" evidence="12">
    <location>
        <begin position="10"/>
        <end position="266"/>
    </location>
</feature>